<keyword evidence="3" id="KW-0418">Kinase</keyword>
<keyword evidence="4" id="KW-1185">Reference proteome</keyword>
<keyword evidence="3" id="KW-0808">Transferase</keyword>
<dbReference type="SUPFAM" id="SSF53067">
    <property type="entry name" value="Actin-like ATPase domain"/>
    <property type="match status" value="1"/>
</dbReference>
<evidence type="ECO:0000313" key="3">
    <source>
        <dbReference type="EMBL" id="SED93144.1"/>
    </source>
</evidence>
<dbReference type="OrthoDB" id="9810372at2"/>
<feature type="region of interest" description="Disordered" evidence="2">
    <location>
        <begin position="288"/>
        <end position="339"/>
    </location>
</feature>
<dbReference type="RefSeq" id="WP_089772023.1">
    <property type="nucleotide sequence ID" value="NZ_FNTX01000001.1"/>
</dbReference>
<dbReference type="Proteomes" id="UP000199220">
    <property type="component" value="Unassembled WGS sequence"/>
</dbReference>
<dbReference type="PANTHER" id="PTHR18964">
    <property type="entry name" value="ROK (REPRESSOR, ORF, KINASE) FAMILY"/>
    <property type="match status" value="1"/>
</dbReference>
<dbReference type="Pfam" id="PF00480">
    <property type="entry name" value="ROK"/>
    <property type="match status" value="1"/>
</dbReference>
<dbReference type="STRING" id="648782.SAMN04488554_1092"/>
<evidence type="ECO:0000256" key="2">
    <source>
        <dbReference type="SAM" id="MobiDB-lite"/>
    </source>
</evidence>
<dbReference type="InterPro" id="IPR043129">
    <property type="entry name" value="ATPase_NBD"/>
</dbReference>
<name>A0A1H5EQA3_9MICO</name>
<feature type="compositionally biased region" description="Low complexity" evidence="2">
    <location>
        <begin position="296"/>
        <end position="311"/>
    </location>
</feature>
<dbReference type="EMBL" id="FNTX01000001">
    <property type="protein sequence ID" value="SED93144.1"/>
    <property type="molecule type" value="Genomic_DNA"/>
</dbReference>
<dbReference type="AlphaFoldDB" id="A0A1H5EQA3"/>
<dbReference type="PANTHER" id="PTHR18964:SF149">
    <property type="entry name" value="BIFUNCTIONAL UDP-N-ACETYLGLUCOSAMINE 2-EPIMERASE_N-ACETYLMANNOSAMINE KINASE"/>
    <property type="match status" value="1"/>
</dbReference>
<dbReference type="GO" id="GO:0016301">
    <property type="term" value="F:kinase activity"/>
    <property type="evidence" value="ECO:0007669"/>
    <property type="project" value="UniProtKB-KW"/>
</dbReference>
<evidence type="ECO:0000256" key="1">
    <source>
        <dbReference type="ARBA" id="ARBA00006479"/>
    </source>
</evidence>
<accession>A0A1H5EQA3</accession>
<organism evidence="3 4">
    <name type="scientific">Ruania alba</name>
    <dbReference type="NCBI Taxonomy" id="648782"/>
    <lineage>
        <taxon>Bacteria</taxon>
        <taxon>Bacillati</taxon>
        <taxon>Actinomycetota</taxon>
        <taxon>Actinomycetes</taxon>
        <taxon>Micrococcales</taxon>
        <taxon>Ruaniaceae</taxon>
        <taxon>Ruania</taxon>
    </lineage>
</organism>
<dbReference type="InterPro" id="IPR000600">
    <property type="entry name" value="ROK"/>
</dbReference>
<dbReference type="Gene3D" id="3.30.420.40">
    <property type="match status" value="2"/>
</dbReference>
<evidence type="ECO:0000313" key="4">
    <source>
        <dbReference type="Proteomes" id="UP000199220"/>
    </source>
</evidence>
<reference evidence="4" key="1">
    <citation type="submission" date="2016-10" db="EMBL/GenBank/DDBJ databases">
        <authorList>
            <person name="Varghese N."/>
            <person name="Submissions S."/>
        </authorList>
    </citation>
    <scope>NUCLEOTIDE SEQUENCE [LARGE SCALE GENOMIC DNA]</scope>
    <source>
        <strain evidence="4">DSM 21368</strain>
    </source>
</reference>
<protein>
    <submittedName>
        <fullName evidence="3">Glucokinase</fullName>
    </submittedName>
</protein>
<sequence length="339" mass="34942">MPASDQTTRDPGTATALGVDVGGTTIKVGRVRADGTLTDTRTVPTPRDPHHLADAIAAEVERSPAPTVGVVTPGITDEQSGIISFAANLGWRDVPMREILEQRLGRPVSLGHDVRAGALAESLWGAGSTDMLFVPLGTGIASALVLDGAVRGTGWAGEIGQVLVPDPDEQLPPSGPTRPSRPVRRAFEQISSASAIADRYARRTGSTDVSGGSAHVLERAAGSEHHPADPIAVEVVRTAVETLADVLAQAAGLLGPVPIVLGGGLAHAGEDLLGPLQAGLEERLPAELRPSVRGQRSAPGPVASAPAGSRSTWGAADDPYCHTEPRRGRHLRGAAPEPR</sequence>
<gene>
    <name evidence="3" type="ORF">SAMN04488554_1092</name>
</gene>
<proteinExistence type="inferred from homology"/>
<comment type="similarity">
    <text evidence="1">Belongs to the ROK (NagC/XylR) family.</text>
</comment>